<dbReference type="Proteomes" id="UP000585437">
    <property type="component" value="Unassembled WGS sequence"/>
</dbReference>
<proteinExistence type="predicted"/>
<protein>
    <submittedName>
        <fullName evidence="1">Uncharacterized protein</fullName>
    </submittedName>
</protein>
<gene>
    <name evidence="1" type="ORF">F4695_002277</name>
</gene>
<reference evidence="1 2" key="1">
    <citation type="submission" date="2020-08" db="EMBL/GenBank/DDBJ databases">
        <title>The Agave Microbiome: Exploring the role of microbial communities in plant adaptations to desert environments.</title>
        <authorList>
            <person name="Partida-Martinez L.P."/>
        </authorList>
    </citation>
    <scope>NUCLEOTIDE SEQUENCE [LARGE SCALE GENOMIC DNA]</scope>
    <source>
        <strain evidence="1 2">AS3.12</strain>
    </source>
</reference>
<organism evidence="1 2">
    <name type="scientific">Rhizobium soli</name>
    <dbReference type="NCBI Taxonomy" id="424798"/>
    <lineage>
        <taxon>Bacteria</taxon>
        <taxon>Pseudomonadati</taxon>
        <taxon>Pseudomonadota</taxon>
        <taxon>Alphaproteobacteria</taxon>
        <taxon>Hyphomicrobiales</taxon>
        <taxon>Rhizobiaceae</taxon>
        <taxon>Rhizobium/Agrobacterium group</taxon>
        <taxon>Rhizobium</taxon>
    </lineage>
</organism>
<evidence type="ECO:0000313" key="1">
    <source>
        <dbReference type="EMBL" id="MBB6508920.1"/>
    </source>
</evidence>
<dbReference type="AlphaFoldDB" id="A0A7X0JKJ7"/>
<sequence>MSRIFKITEAIGLRKRGLDISEIASNAEPSRNDDLLGQARDLAAQSPDAPSSALLLELCAAIEAGPRDIAEIRREIFRDAVKGIANVIRNGQLPAELPLAKMVPGGYGSPELLAQEIEKANATKPITIGELRSIRGKVKAAEEASEAIDDLAKRIYYAKIFDTNPSTEDILPPGSPSRSLDLMSMIIQRVLPNGWWTLGSNGENLSDPSIAKVGTWAGDEPKPESAPTPALALLSAFILTLIETAKKDA</sequence>
<comment type="caution">
    <text evidence="1">The sequence shown here is derived from an EMBL/GenBank/DDBJ whole genome shotgun (WGS) entry which is preliminary data.</text>
</comment>
<dbReference type="EMBL" id="JACHBU010000004">
    <property type="protein sequence ID" value="MBB6508920.1"/>
    <property type="molecule type" value="Genomic_DNA"/>
</dbReference>
<keyword evidence="2" id="KW-1185">Reference proteome</keyword>
<evidence type="ECO:0000313" key="2">
    <source>
        <dbReference type="Proteomes" id="UP000585437"/>
    </source>
</evidence>
<name>A0A7X0JKJ7_9HYPH</name>
<dbReference type="RefSeq" id="WP_184654712.1">
    <property type="nucleotide sequence ID" value="NZ_JACHBU010000004.1"/>
</dbReference>
<accession>A0A7X0JKJ7</accession>